<keyword evidence="3" id="KW-1185">Reference proteome</keyword>
<keyword evidence="1" id="KW-1133">Transmembrane helix</keyword>
<evidence type="ECO:0000256" key="1">
    <source>
        <dbReference type="SAM" id="Phobius"/>
    </source>
</evidence>
<feature type="transmembrane region" description="Helical" evidence="1">
    <location>
        <begin position="21"/>
        <end position="40"/>
    </location>
</feature>
<dbReference type="Proteomes" id="UP001156691">
    <property type="component" value="Unassembled WGS sequence"/>
</dbReference>
<sequence length="107" mass="10835">MSRATSGESGGGALSRNAAAGAGDLLALAAAPTFAIMALVTEVSSGGGGMEMPGHGAHPFPLGEMTTMYLLMAVFSAVPWLRRMRARRGTTQHHLPDAAAAGAATQR</sequence>
<organism evidence="2 3">
    <name type="scientific">Devosia nitrariae</name>
    <dbReference type="NCBI Taxonomy" id="2071872"/>
    <lineage>
        <taxon>Bacteria</taxon>
        <taxon>Pseudomonadati</taxon>
        <taxon>Pseudomonadota</taxon>
        <taxon>Alphaproteobacteria</taxon>
        <taxon>Hyphomicrobiales</taxon>
        <taxon>Devosiaceae</taxon>
        <taxon>Devosia</taxon>
    </lineage>
</organism>
<comment type="caution">
    <text evidence="2">The sequence shown here is derived from an EMBL/GenBank/DDBJ whole genome shotgun (WGS) entry which is preliminary data.</text>
</comment>
<feature type="transmembrane region" description="Helical" evidence="1">
    <location>
        <begin position="60"/>
        <end position="81"/>
    </location>
</feature>
<dbReference type="RefSeq" id="WP_284339497.1">
    <property type="nucleotide sequence ID" value="NZ_BSNS01000007.1"/>
</dbReference>
<evidence type="ECO:0000313" key="2">
    <source>
        <dbReference type="EMBL" id="GLQ54055.1"/>
    </source>
</evidence>
<gene>
    <name evidence="2" type="ORF">GCM10010862_13140</name>
</gene>
<keyword evidence="1" id="KW-0472">Membrane</keyword>
<accession>A0ABQ5W323</accession>
<reference evidence="3" key="1">
    <citation type="journal article" date="2019" name="Int. J. Syst. Evol. Microbiol.">
        <title>The Global Catalogue of Microorganisms (GCM) 10K type strain sequencing project: providing services to taxonomists for standard genome sequencing and annotation.</title>
        <authorList>
            <consortium name="The Broad Institute Genomics Platform"/>
            <consortium name="The Broad Institute Genome Sequencing Center for Infectious Disease"/>
            <person name="Wu L."/>
            <person name="Ma J."/>
        </authorList>
    </citation>
    <scope>NUCLEOTIDE SEQUENCE [LARGE SCALE GENOMIC DNA]</scope>
    <source>
        <strain evidence="3">NBRC 112416</strain>
    </source>
</reference>
<protein>
    <submittedName>
        <fullName evidence="2">Uncharacterized protein</fullName>
    </submittedName>
</protein>
<name>A0ABQ5W323_9HYPH</name>
<dbReference type="EMBL" id="BSNS01000007">
    <property type="protein sequence ID" value="GLQ54055.1"/>
    <property type="molecule type" value="Genomic_DNA"/>
</dbReference>
<keyword evidence="1" id="KW-0812">Transmembrane</keyword>
<evidence type="ECO:0000313" key="3">
    <source>
        <dbReference type="Proteomes" id="UP001156691"/>
    </source>
</evidence>
<proteinExistence type="predicted"/>